<dbReference type="Proteomes" id="UP000257039">
    <property type="component" value="Unassembled WGS sequence"/>
</dbReference>
<dbReference type="Gene3D" id="2.60.40.4380">
    <property type="entry name" value="Translational regulator CsrA"/>
    <property type="match status" value="1"/>
</dbReference>
<name>A0A4P9VFD0_9GAMM</name>
<evidence type="ECO:0000313" key="1">
    <source>
        <dbReference type="EMBL" id="RDH41713.1"/>
    </source>
</evidence>
<accession>A0A4P9VFD0</accession>
<protein>
    <submittedName>
        <fullName evidence="1">Uncharacterized protein</fullName>
    </submittedName>
</protein>
<dbReference type="GO" id="GO:0006109">
    <property type="term" value="P:regulation of carbohydrate metabolic process"/>
    <property type="evidence" value="ECO:0007669"/>
    <property type="project" value="InterPro"/>
</dbReference>
<dbReference type="GO" id="GO:0006402">
    <property type="term" value="P:mRNA catabolic process"/>
    <property type="evidence" value="ECO:0007669"/>
    <property type="project" value="InterPro"/>
</dbReference>
<proteinExistence type="predicted"/>
<keyword evidence="2" id="KW-1185">Reference proteome</keyword>
<dbReference type="EMBL" id="NDXW01000004">
    <property type="protein sequence ID" value="RDH41713.1"/>
    <property type="molecule type" value="Genomic_DNA"/>
</dbReference>
<comment type="caution">
    <text evidence="1">The sequence shown here is derived from an EMBL/GenBank/DDBJ whole genome shotgun (WGS) entry which is preliminary data.</text>
</comment>
<reference evidence="1 2" key="1">
    <citation type="submission" date="2017-04" db="EMBL/GenBank/DDBJ databases">
        <title>Draft genome sequence of Zooshikella ganghwensis VG4 isolated from Red Sea sediments.</title>
        <authorList>
            <person name="Rehman Z."/>
            <person name="Alam I."/>
            <person name="Kamau A."/>
            <person name="Bajic V."/>
            <person name="Leiknes T."/>
        </authorList>
    </citation>
    <scope>NUCLEOTIDE SEQUENCE [LARGE SCALE GENOMIC DNA]</scope>
    <source>
        <strain evidence="1 2">VG4</strain>
    </source>
</reference>
<organism evidence="1 2">
    <name type="scientific">Zooshikella ganghwensis</name>
    <dbReference type="NCBI Taxonomy" id="202772"/>
    <lineage>
        <taxon>Bacteria</taxon>
        <taxon>Pseudomonadati</taxon>
        <taxon>Pseudomonadota</taxon>
        <taxon>Gammaproteobacteria</taxon>
        <taxon>Oceanospirillales</taxon>
        <taxon>Zooshikellaceae</taxon>
        <taxon>Zooshikella</taxon>
    </lineage>
</organism>
<dbReference type="InterPro" id="IPR036107">
    <property type="entry name" value="CsrA_sf"/>
</dbReference>
<evidence type="ECO:0000313" key="2">
    <source>
        <dbReference type="Proteomes" id="UP000257039"/>
    </source>
</evidence>
<dbReference type="AlphaFoldDB" id="A0A4P9VFD0"/>
<gene>
    <name evidence="1" type="ORF">B9G39_27015</name>
</gene>
<dbReference type="GO" id="GO:0003723">
    <property type="term" value="F:RNA binding"/>
    <property type="evidence" value="ECO:0007669"/>
    <property type="project" value="InterPro"/>
</dbReference>
<sequence length="109" mass="12967">MLTLNMKFNEKITIGRFSAIIYLEENCDRQLNRCFKLLELTGDKKKIHNVKYYQRFHIAGASIYVMKPKKVQYDIRRPRTGQIKLCFDAPESIRIMREKLVAKKHYKAA</sequence>